<dbReference type="EMBL" id="JAGEOK010000031">
    <property type="protein sequence ID" value="MBO2443149.1"/>
    <property type="molecule type" value="Genomic_DNA"/>
</dbReference>
<reference evidence="1 2" key="1">
    <citation type="submission" date="2021-03" db="EMBL/GenBank/DDBJ databases">
        <authorList>
            <person name="Kanchanasin P."/>
            <person name="Saeng-In P."/>
            <person name="Phongsopitanun W."/>
            <person name="Yuki M."/>
            <person name="Kudo T."/>
            <person name="Ohkuma M."/>
            <person name="Tanasupawat S."/>
        </authorList>
    </citation>
    <scope>NUCLEOTIDE SEQUENCE [LARGE SCALE GENOMIC DNA]</scope>
    <source>
        <strain evidence="1 2">L46</strain>
    </source>
</reference>
<dbReference type="RefSeq" id="WP_208271474.1">
    <property type="nucleotide sequence ID" value="NZ_BAAAGM010000018.1"/>
</dbReference>
<protein>
    <submittedName>
        <fullName evidence="1">Uncharacterized protein</fullName>
    </submittedName>
</protein>
<name>A0ABS3RA77_9ACTN</name>
<sequence>MVDRRKRGAGVHRAASPLERTLLHRTLIRLGVPRFMADHAAALLAANRRPAPKGAEGDDR</sequence>
<comment type="caution">
    <text evidence="1">The sequence shown here is derived from an EMBL/GenBank/DDBJ whole genome shotgun (WGS) entry which is preliminary data.</text>
</comment>
<gene>
    <name evidence="1" type="ORF">J4557_37050</name>
</gene>
<keyword evidence="2" id="KW-1185">Reference proteome</keyword>
<evidence type="ECO:0000313" key="2">
    <source>
        <dbReference type="Proteomes" id="UP000666915"/>
    </source>
</evidence>
<organism evidence="1 2">
    <name type="scientific">Actinomadura nitritigenes</name>
    <dbReference type="NCBI Taxonomy" id="134602"/>
    <lineage>
        <taxon>Bacteria</taxon>
        <taxon>Bacillati</taxon>
        <taxon>Actinomycetota</taxon>
        <taxon>Actinomycetes</taxon>
        <taxon>Streptosporangiales</taxon>
        <taxon>Thermomonosporaceae</taxon>
        <taxon>Actinomadura</taxon>
    </lineage>
</organism>
<accession>A0ABS3RA77</accession>
<evidence type="ECO:0000313" key="1">
    <source>
        <dbReference type="EMBL" id="MBO2443149.1"/>
    </source>
</evidence>
<dbReference type="Proteomes" id="UP000666915">
    <property type="component" value="Unassembled WGS sequence"/>
</dbReference>
<proteinExistence type="predicted"/>